<organism evidence="2 3">
    <name type="scientific">Spirosoma aureum</name>
    <dbReference type="NCBI Taxonomy" id="2692134"/>
    <lineage>
        <taxon>Bacteria</taxon>
        <taxon>Pseudomonadati</taxon>
        <taxon>Bacteroidota</taxon>
        <taxon>Cytophagia</taxon>
        <taxon>Cytophagales</taxon>
        <taxon>Cytophagaceae</taxon>
        <taxon>Spirosoma</taxon>
    </lineage>
</organism>
<reference evidence="2 3" key="1">
    <citation type="submission" date="2020-03" db="EMBL/GenBank/DDBJ databases">
        <authorList>
            <person name="Kim M.K."/>
        </authorList>
    </citation>
    <scope>NUCLEOTIDE SEQUENCE [LARGE SCALE GENOMIC DNA]</scope>
    <source>
        <strain evidence="2 3">BT328</strain>
    </source>
</reference>
<dbReference type="KEGG" id="spib:G8759_14825"/>
<protein>
    <recommendedName>
        <fullName evidence="4">Secretion system C-terminal sorting domain-containing protein</fullName>
    </recommendedName>
</protein>
<feature type="chain" id="PRO_5026132066" description="Secretion system C-terminal sorting domain-containing protein" evidence="1">
    <location>
        <begin position="26"/>
        <end position="140"/>
    </location>
</feature>
<proteinExistence type="predicted"/>
<gene>
    <name evidence="2" type="ORF">G8759_14825</name>
</gene>
<dbReference type="RefSeq" id="WP_167209205.1">
    <property type="nucleotide sequence ID" value="NZ_CP050063.1"/>
</dbReference>
<evidence type="ECO:0000256" key="1">
    <source>
        <dbReference type="SAM" id="SignalP"/>
    </source>
</evidence>
<evidence type="ECO:0000313" key="3">
    <source>
        <dbReference type="Proteomes" id="UP000501802"/>
    </source>
</evidence>
<dbReference type="AlphaFoldDB" id="A0A6G9AN97"/>
<accession>A0A6G9AN97</accession>
<keyword evidence="3" id="KW-1185">Reference proteome</keyword>
<sequence length="140" mass="15976">MKTLKRQFAQMLALSLIVLSISVKAQSTDKELTSWAKEKSFEIGTYMGENRTVNLMLMVRQTNGVTIRIKNADDEILHELSMKKSPRAYHYKLNFDGSQSGLYKLEITDGRKTLIRRIEVVDVPATEAQRYITFTSPSSL</sequence>
<evidence type="ECO:0000313" key="2">
    <source>
        <dbReference type="EMBL" id="QIP13794.1"/>
    </source>
</evidence>
<keyword evidence="1" id="KW-0732">Signal</keyword>
<name>A0A6G9AN97_9BACT</name>
<feature type="signal peptide" evidence="1">
    <location>
        <begin position="1"/>
        <end position="25"/>
    </location>
</feature>
<dbReference type="Proteomes" id="UP000501802">
    <property type="component" value="Chromosome"/>
</dbReference>
<dbReference type="EMBL" id="CP050063">
    <property type="protein sequence ID" value="QIP13794.1"/>
    <property type="molecule type" value="Genomic_DNA"/>
</dbReference>
<evidence type="ECO:0008006" key="4">
    <source>
        <dbReference type="Google" id="ProtNLM"/>
    </source>
</evidence>